<dbReference type="InterPro" id="IPR003806">
    <property type="entry name" value="ATP-grasp_PylC-type"/>
</dbReference>
<dbReference type="Gene3D" id="3.30.1490.20">
    <property type="entry name" value="ATP-grasp fold, A domain"/>
    <property type="match status" value="1"/>
</dbReference>
<dbReference type="InterPro" id="IPR013815">
    <property type="entry name" value="ATP_grasp_subdomain_1"/>
</dbReference>
<dbReference type="AlphaFoldDB" id="A0AAU7DFV6"/>
<protein>
    <submittedName>
        <fullName evidence="2">ATP-grasp domain-containing protein</fullName>
    </submittedName>
</protein>
<feature type="domain" description="ATP-grasp fold PylC-type" evidence="1">
    <location>
        <begin position="116"/>
        <end position="277"/>
    </location>
</feature>
<dbReference type="RefSeq" id="WP_348261898.1">
    <property type="nucleotide sequence ID" value="NZ_CP121196.1"/>
</dbReference>
<dbReference type="SUPFAM" id="SSF56059">
    <property type="entry name" value="Glutathione synthetase ATP-binding domain-like"/>
    <property type="match status" value="1"/>
</dbReference>
<organism evidence="2">
    <name type="scientific">Telmatobacter sp. DSM 110680</name>
    <dbReference type="NCBI Taxonomy" id="3036704"/>
    <lineage>
        <taxon>Bacteria</taxon>
        <taxon>Pseudomonadati</taxon>
        <taxon>Acidobacteriota</taxon>
        <taxon>Terriglobia</taxon>
        <taxon>Terriglobales</taxon>
        <taxon>Acidobacteriaceae</taxon>
        <taxon>Telmatobacter</taxon>
    </lineage>
</organism>
<evidence type="ECO:0000259" key="1">
    <source>
        <dbReference type="Pfam" id="PF02655"/>
    </source>
</evidence>
<reference evidence="2" key="1">
    <citation type="submission" date="2023-03" db="EMBL/GenBank/DDBJ databases">
        <title>Edaphobacter sp.</title>
        <authorList>
            <person name="Huber K.J."/>
            <person name="Papendorf J."/>
            <person name="Pilke C."/>
            <person name="Bunk B."/>
            <person name="Sproeer C."/>
            <person name="Pester M."/>
        </authorList>
    </citation>
    <scope>NUCLEOTIDE SEQUENCE</scope>
    <source>
        <strain evidence="2">DSM 110680</strain>
    </source>
</reference>
<accession>A0AAU7DFV6</accession>
<dbReference type="EMBL" id="CP121196">
    <property type="protein sequence ID" value="XBH16669.1"/>
    <property type="molecule type" value="Genomic_DNA"/>
</dbReference>
<dbReference type="Gene3D" id="3.30.470.20">
    <property type="entry name" value="ATP-grasp fold, B domain"/>
    <property type="match status" value="1"/>
</dbReference>
<dbReference type="Pfam" id="PF02655">
    <property type="entry name" value="ATP-grasp_3"/>
    <property type="match status" value="1"/>
</dbReference>
<name>A0AAU7DFV6_9BACT</name>
<evidence type="ECO:0000313" key="2">
    <source>
        <dbReference type="EMBL" id="XBH16669.1"/>
    </source>
</evidence>
<sequence>MALLSLATTNFTDLRAEIALRRRWLYVKFEKLLALLSSGTRKRILFSGKPDWFEEIKHGFDGLPYQIEFGPISEDSFQRYEIVVPLSLSAIEEARRNCPLRKLALPLPSKESVRLCDDKYEFNQALVKYGFGQYIPKVTQGVGLTTPYILKKRVGSWGQDCYIIHNSEDEAAQLDRIRDPDYFCQEIVRGRSEFATHILFVEGRIVTALNIEYQFASEMPIKGQEKEQIKVVHRCQYLDLFASMLRTIQFEGLCCVNYKVANGEPYLLEINPRFGGSLGPYFFSFLRHLH</sequence>
<gene>
    <name evidence="2" type="ORF">P8935_19095</name>
</gene>
<dbReference type="GO" id="GO:0046872">
    <property type="term" value="F:metal ion binding"/>
    <property type="evidence" value="ECO:0007669"/>
    <property type="project" value="InterPro"/>
</dbReference>
<dbReference type="GO" id="GO:0005524">
    <property type="term" value="F:ATP binding"/>
    <property type="evidence" value="ECO:0007669"/>
    <property type="project" value="InterPro"/>
</dbReference>
<proteinExistence type="predicted"/>